<reference evidence="3 4" key="1">
    <citation type="submission" date="2020-03" db="EMBL/GenBank/DDBJ databases">
        <title>Two novel Motilibacter sp.</title>
        <authorList>
            <person name="Liu S."/>
        </authorList>
    </citation>
    <scope>NUCLEOTIDE SEQUENCE [LARGE SCALE GENOMIC DNA]</scope>
    <source>
        <strain evidence="3 4">E257</strain>
    </source>
</reference>
<dbReference type="InterPro" id="IPR002645">
    <property type="entry name" value="STAS_dom"/>
</dbReference>
<keyword evidence="4" id="KW-1185">Reference proteome</keyword>
<dbReference type="PROSITE" id="PS50801">
    <property type="entry name" value="STAS"/>
    <property type="match status" value="1"/>
</dbReference>
<evidence type="ECO:0000259" key="2">
    <source>
        <dbReference type="PROSITE" id="PS50801"/>
    </source>
</evidence>
<dbReference type="SUPFAM" id="SSF52091">
    <property type="entry name" value="SpoIIaa-like"/>
    <property type="match status" value="1"/>
</dbReference>
<proteinExistence type="predicted"/>
<organism evidence="3 4">
    <name type="scientific">Motilibacter deserti</name>
    <dbReference type="NCBI Taxonomy" id="2714956"/>
    <lineage>
        <taxon>Bacteria</taxon>
        <taxon>Bacillati</taxon>
        <taxon>Actinomycetota</taxon>
        <taxon>Actinomycetes</taxon>
        <taxon>Motilibacterales</taxon>
        <taxon>Motilibacteraceae</taxon>
        <taxon>Motilibacter</taxon>
    </lineage>
</organism>
<dbReference type="EMBL" id="JAANNP010000011">
    <property type="protein sequence ID" value="NHC14823.1"/>
    <property type="molecule type" value="Genomic_DNA"/>
</dbReference>
<evidence type="ECO:0000256" key="1">
    <source>
        <dbReference type="SAM" id="MobiDB-lite"/>
    </source>
</evidence>
<name>A0ABX0H038_9ACTN</name>
<evidence type="ECO:0000313" key="4">
    <source>
        <dbReference type="Proteomes" id="UP000800981"/>
    </source>
</evidence>
<comment type="caution">
    <text evidence="3">The sequence shown here is derived from an EMBL/GenBank/DDBJ whole genome shotgun (WGS) entry which is preliminary data.</text>
</comment>
<gene>
    <name evidence="3" type="ORF">G9H71_13625</name>
</gene>
<sequence length="163" mass="17600">MTETSGFARVRAHETPDELVVEVSGDAPDAQSHDLRLIVEQHVATSAKPLVLDLTGLTSWEHEAQAFFLHLVREQRARGRSAEIIRLQGTAETQAYAAGMRAYFRSPPGSDSLDEATPEPATTPARPRPAHARRPGASSTCQYGHPAGASGTRCEQGHLLLPL</sequence>
<dbReference type="Gene3D" id="3.30.750.24">
    <property type="entry name" value="STAS domain"/>
    <property type="match status" value="1"/>
</dbReference>
<dbReference type="RefSeq" id="WP_166282733.1">
    <property type="nucleotide sequence ID" value="NZ_JAANNP010000011.1"/>
</dbReference>
<dbReference type="Pfam" id="PF01740">
    <property type="entry name" value="STAS"/>
    <property type="match status" value="1"/>
</dbReference>
<dbReference type="Proteomes" id="UP000800981">
    <property type="component" value="Unassembled WGS sequence"/>
</dbReference>
<feature type="region of interest" description="Disordered" evidence="1">
    <location>
        <begin position="106"/>
        <end position="153"/>
    </location>
</feature>
<evidence type="ECO:0000313" key="3">
    <source>
        <dbReference type="EMBL" id="NHC14823.1"/>
    </source>
</evidence>
<accession>A0ABX0H038</accession>
<protein>
    <recommendedName>
        <fullName evidence="2">STAS domain-containing protein</fullName>
    </recommendedName>
</protein>
<feature type="domain" description="STAS" evidence="2">
    <location>
        <begin position="8"/>
        <end position="120"/>
    </location>
</feature>
<dbReference type="InterPro" id="IPR036513">
    <property type="entry name" value="STAS_dom_sf"/>
</dbReference>